<dbReference type="GO" id="GO:0003700">
    <property type="term" value="F:DNA-binding transcription factor activity"/>
    <property type="evidence" value="ECO:0007669"/>
    <property type="project" value="InterPro"/>
</dbReference>
<feature type="domain" description="POU-specific" evidence="2">
    <location>
        <begin position="207"/>
        <end position="224"/>
    </location>
</feature>
<dbReference type="EMBL" id="LXQA010031242">
    <property type="protein sequence ID" value="MCH95995.1"/>
    <property type="molecule type" value="Genomic_DNA"/>
</dbReference>
<dbReference type="PANTHER" id="PTHR34676">
    <property type="entry name" value="DUF4219 DOMAIN-CONTAINING PROTEIN-RELATED"/>
    <property type="match status" value="1"/>
</dbReference>
<feature type="compositionally biased region" description="Polar residues" evidence="1">
    <location>
        <begin position="188"/>
        <end position="205"/>
    </location>
</feature>
<reference evidence="3 4" key="1">
    <citation type="journal article" date="2018" name="Front. Plant Sci.">
        <title>Red Clover (Trifolium pratense) and Zigzag Clover (T. medium) - A Picture of Genomic Similarities and Differences.</title>
        <authorList>
            <person name="Dluhosova J."/>
            <person name="Istvanek J."/>
            <person name="Nedelnik J."/>
            <person name="Repkova J."/>
        </authorList>
    </citation>
    <scope>NUCLEOTIDE SEQUENCE [LARGE SCALE GENOMIC DNA]</scope>
    <source>
        <strain evidence="4">cv. 10/8</strain>
        <tissue evidence="3">Leaf</tissue>
    </source>
</reference>
<dbReference type="Proteomes" id="UP000265520">
    <property type="component" value="Unassembled WGS sequence"/>
</dbReference>
<accession>A0A392NA57</accession>
<dbReference type="PROSITE" id="PS51179">
    <property type="entry name" value="POU_3"/>
    <property type="match status" value="1"/>
</dbReference>
<dbReference type="AlphaFoldDB" id="A0A392NA57"/>
<dbReference type="Pfam" id="PF14223">
    <property type="entry name" value="Retrotran_gag_2"/>
    <property type="match status" value="1"/>
</dbReference>
<proteinExistence type="predicted"/>
<keyword evidence="4" id="KW-1185">Reference proteome</keyword>
<evidence type="ECO:0000256" key="1">
    <source>
        <dbReference type="SAM" id="MobiDB-lite"/>
    </source>
</evidence>
<gene>
    <name evidence="3" type="ORF">A2U01_0016978</name>
</gene>
<comment type="caution">
    <text evidence="3">The sequence shown here is derived from an EMBL/GenBank/DDBJ whole genome shotgun (WGS) entry which is preliminary data.</text>
</comment>
<evidence type="ECO:0000259" key="2">
    <source>
        <dbReference type="PROSITE" id="PS51179"/>
    </source>
</evidence>
<feature type="region of interest" description="Disordered" evidence="1">
    <location>
        <begin position="172"/>
        <end position="224"/>
    </location>
</feature>
<name>A0A392NA57_9FABA</name>
<feature type="compositionally biased region" description="Acidic residues" evidence="1">
    <location>
        <begin position="206"/>
        <end position="216"/>
    </location>
</feature>
<protein>
    <submittedName>
        <fullName evidence="3">Zinc knuckle family protein</fullName>
    </submittedName>
</protein>
<evidence type="ECO:0000313" key="3">
    <source>
        <dbReference type="EMBL" id="MCH95995.1"/>
    </source>
</evidence>
<feature type="non-terminal residue" evidence="3">
    <location>
        <position position="1"/>
    </location>
</feature>
<dbReference type="InterPro" id="IPR000327">
    <property type="entry name" value="POU_dom"/>
</dbReference>
<dbReference type="PANTHER" id="PTHR34676:SF8">
    <property type="entry name" value="TRANSMEMBRANE PROTEIN"/>
    <property type="match status" value="1"/>
</dbReference>
<evidence type="ECO:0000313" key="4">
    <source>
        <dbReference type="Proteomes" id="UP000265520"/>
    </source>
</evidence>
<organism evidence="3 4">
    <name type="scientific">Trifolium medium</name>
    <dbReference type="NCBI Taxonomy" id="97028"/>
    <lineage>
        <taxon>Eukaryota</taxon>
        <taxon>Viridiplantae</taxon>
        <taxon>Streptophyta</taxon>
        <taxon>Embryophyta</taxon>
        <taxon>Tracheophyta</taxon>
        <taxon>Spermatophyta</taxon>
        <taxon>Magnoliopsida</taxon>
        <taxon>eudicotyledons</taxon>
        <taxon>Gunneridae</taxon>
        <taxon>Pentapetalae</taxon>
        <taxon>rosids</taxon>
        <taxon>fabids</taxon>
        <taxon>Fabales</taxon>
        <taxon>Fabaceae</taxon>
        <taxon>Papilionoideae</taxon>
        <taxon>50 kb inversion clade</taxon>
        <taxon>NPAAA clade</taxon>
        <taxon>Hologalegina</taxon>
        <taxon>IRL clade</taxon>
        <taxon>Trifolieae</taxon>
        <taxon>Trifolium</taxon>
    </lineage>
</organism>
<sequence>VHIIAYDKGVWNVVANGPFVPKMTNAAGVEVLKPENEWTSEEEKKVAYDWKARNILISALGMEEYYRVSHCTTAKAMLDALEVAHEGTTDVKQSRINALTQEFELFRMKDGETIADMQKRFTYLINRLHGLGSPVSNQEANNLNTLDLTALFGKLEEHQQELILLGGHEKRVKKKKGTTKDKEKSIALKTTSKKSNGEEQSNGGESDNDPDDEDMELFVRRYKK</sequence>